<dbReference type="Pfam" id="PF01515">
    <property type="entry name" value="PTA_PTB"/>
    <property type="match status" value="1"/>
</dbReference>
<dbReference type="GO" id="GO:0016746">
    <property type="term" value="F:acyltransferase activity"/>
    <property type="evidence" value="ECO:0007669"/>
    <property type="project" value="UniProtKB-KW"/>
</dbReference>
<keyword evidence="6" id="KW-1185">Reference proteome</keyword>
<organism evidence="5 6">
    <name type="scientific">Breznakibacter xylanolyticus</name>
    <dbReference type="NCBI Taxonomy" id="990"/>
    <lineage>
        <taxon>Bacteria</taxon>
        <taxon>Pseudomonadati</taxon>
        <taxon>Bacteroidota</taxon>
        <taxon>Bacteroidia</taxon>
        <taxon>Marinilabiliales</taxon>
        <taxon>Marinilabiliaceae</taxon>
        <taxon>Breznakibacter</taxon>
    </lineage>
</organism>
<dbReference type="NCBIfam" id="NF006045">
    <property type="entry name" value="PRK08190.1"/>
    <property type="match status" value="1"/>
</dbReference>
<dbReference type="Proteomes" id="UP000249239">
    <property type="component" value="Unassembled WGS sequence"/>
</dbReference>
<evidence type="ECO:0000313" key="6">
    <source>
        <dbReference type="Proteomes" id="UP000249239"/>
    </source>
</evidence>
<dbReference type="EMBL" id="QKZK01000044">
    <property type="protein sequence ID" value="PZX10969.1"/>
    <property type="molecule type" value="Genomic_DNA"/>
</dbReference>
<comment type="caution">
    <text evidence="5">The sequence shown here is derived from an EMBL/GenBank/DDBJ whole genome shotgun (WGS) entry which is preliminary data.</text>
</comment>
<keyword evidence="2 5" id="KW-0808">Transferase</keyword>
<dbReference type="PANTHER" id="PTHR43356:SF2">
    <property type="entry name" value="PHOSPHATE ACETYLTRANSFERASE"/>
    <property type="match status" value="1"/>
</dbReference>
<evidence type="ECO:0000256" key="2">
    <source>
        <dbReference type="ARBA" id="ARBA00022679"/>
    </source>
</evidence>
<dbReference type="AlphaFoldDB" id="A0A2W7PNS9"/>
<dbReference type="RefSeq" id="WP_111447018.1">
    <property type="nucleotide sequence ID" value="NZ_QKZK01000044.1"/>
</dbReference>
<dbReference type="PANTHER" id="PTHR43356">
    <property type="entry name" value="PHOSPHATE ACETYLTRANSFERASE"/>
    <property type="match status" value="1"/>
</dbReference>
<keyword evidence="3" id="KW-0012">Acyltransferase</keyword>
<protein>
    <submittedName>
        <fullName evidence="5">Phosphate butyryltransferase</fullName>
    </submittedName>
</protein>
<dbReference type="InterPro" id="IPR002505">
    <property type="entry name" value="PTA_PTB"/>
</dbReference>
<evidence type="ECO:0000256" key="3">
    <source>
        <dbReference type="ARBA" id="ARBA00023315"/>
    </source>
</evidence>
<dbReference type="InterPro" id="IPR050500">
    <property type="entry name" value="Phos_Acetyltrans/Butyryltrans"/>
</dbReference>
<reference evidence="5 6" key="1">
    <citation type="submission" date="2018-06" db="EMBL/GenBank/DDBJ databases">
        <title>Genomic Encyclopedia of Archaeal and Bacterial Type Strains, Phase II (KMG-II): from individual species to whole genera.</title>
        <authorList>
            <person name="Goeker M."/>
        </authorList>
    </citation>
    <scope>NUCLEOTIDE SEQUENCE [LARGE SCALE GENOMIC DNA]</scope>
    <source>
        <strain evidence="5 6">DSM 6779</strain>
    </source>
</reference>
<dbReference type="PIRSF" id="PIRSF000428">
    <property type="entry name" value="P_Ac_trans"/>
    <property type="match status" value="1"/>
</dbReference>
<comment type="similarity">
    <text evidence="1">Belongs to the phosphate acetyltransferase and butyryltransferase family.</text>
</comment>
<gene>
    <name evidence="5" type="ORF">LX69_03229</name>
</gene>
<evidence type="ECO:0000313" key="5">
    <source>
        <dbReference type="EMBL" id="PZX10969.1"/>
    </source>
</evidence>
<evidence type="ECO:0000256" key="1">
    <source>
        <dbReference type="ARBA" id="ARBA00005656"/>
    </source>
</evidence>
<name>A0A2W7PNS9_9BACT</name>
<dbReference type="InterPro" id="IPR012147">
    <property type="entry name" value="P_Ac_Bu_trans"/>
</dbReference>
<dbReference type="OrthoDB" id="9774179at2"/>
<dbReference type="SUPFAM" id="SSF53659">
    <property type="entry name" value="Isocitrate/Isopropylmalate dehydrogenase-like"/>
    <property type="match status" value="1"/>
</dbReference>
<dbReference type="Gene3D" id="3.40.718.10">
    <property type="entry name" value="Isopropylmalate Dehydrogenase"/>
    <property type="match status" value="1"/>
</dbReference>
<evidence type="ECO:0000259" key="4">
    <source>
        <dbReference type="Pfam" id="PF01515"/>
    </source>
</evidence>
<accession>A0A2W7PNS9</accession>
<sequence length="300" mass="32635">MFTSLSQLEERALSRSDLPRRLVLAVSHDLHSLDAVCRASLKGLIQPVFVGSMAQTLAILHERGLVAVDAEFVDEPDVDKAVALAVQMVKQEQAHILMKGKVATPVLLKGVLNREWGLRKGELLSHFAWFEVEAYHKLIAVTDVALNIAPTLKEKIAIINNSVHYLNHLGIARPKVAVLGAVEMVNENMQATLDAALLSKMNQRDQIRNCVIDGPLAFDNAVSFESALHKSIRSDVAGDTDLLLMPDIEVGNVLYKSLVFFAKARVASVVLGASAPIVLTSRSDSEQAKYDSILLAVMAG</sequence>
<proteinExistence type="inferred from homology"/>
<feature type="domain" description="Phosphate acetyl/butaryl transferase" evidence="4">
    <location>
        <begin position="78"/>
        <end position="297"/>
    </location>
</feature>